<feature type="compositionally biased region" description="Basic residues" evidence="1">
    <location>
        <begin position="357"/>
        <end position="368"/>
    </location>
</feature>
<feature type="domain" description="PucR C-terminal helix-turn-helix" evidence="2">
    <location>
        <begin position="294"/>
        <end position="347"/>
    </location>
</feature>
<dbReference type="InterPro" id="IPR051448">
    <property type="entry name" value="CdaR-like_regulators"/>
</dbReference>
<dbReference type="Proteomes" id="UP001500016">
    <property type="component" value="Unassembled WGS sequence"/>
</dbReference>
<evidence type="ECO:0000313" key="3">
    <source>
        <dbReference type="EMBL" id="GAA2103290.1"/>
    </source>
</evidence>
<dbReference type="Pfam" id="PF13556">
    <property type="entry name" value="HTH_30"/>
    <property type="match status" value="1"/>
</dbReference>
<gene>
    <name evidence="3" type="ORF">GCM10009801_78160</name>
</gene>
<reference evidence="3 4" key="1">
    <citation type="journal article" date="2019" name="Int. J. Syst. Evol. Microbiol.">
        <title>The Global Catalogue of Microorganisms (GCM) 10K type strain sequencing project: providing services to taxonomists for standard genome sequencing and annotation.</title>
        <authorList>
            <consortium name="The Broad Institute Genomics Platform"/>
            <consortium name="The Broad Institute Genome Sequencing Center for Infectious Disease"/>
            <person name="Wu L."/>
            <person name="Ma J."/>
        </authorList>
    </citation>
    <scope>NUCLEOTIDE SEQUENCE [LARGE SCALE GENOMIC DNA]</scope>
    <source>
        <strain evidence="3 4">JCM 15478</strain>
    </source>
</reference>
<comment type="caution">
    <text evidence="3">The sequence shown here is derived from an EMBL/GenBank/DDBJ whole genome shotgun (WGS) entry which is preliminary data.</text>
</comment>
<evidence type="ECO:0000313" key="4">
    <source>
        <dbReference type="Proteomes" id="UP001500016"/>
    </source>
</evidence>
<dbReference type="InterPro" id="IPR025736">
    <property type="entry name" value="PucR_C-HTH_dom"/>
</dbReference>
<dbReference type="EMBL" id="BAAAPE010000028">
    <property type="protein sequence ID" value="GAA2103290.1"/>
    <property type="molecule type" value="Genomic_DNA"/>
</dbReference>
<proteinExistence type="predicted"/>
<protein>
    <recommendedName>
        <fullName evidence="2">PucR C-terminal helix-turn-helix domain-containing protein</fullName>
    </recommendedName>
</protein>
<dbReference type="PANTHER" id="PTHR33744:SF1">
    <property type="entry name" value="DNA-BINDING TRANSCRIPTIONAL ACTIVATOR ADER"/>
    <property type="match status" value="1"/>
</dbReference>
<dbReference type="InterPro" id="IPR042070">
    <property type="entry name" value="PucR_C-HTH_sf"/>
</dbReference>
<dbReference type="Gene3D" id="1.10.10.2840">
    <property type="entry name" value="PucR C-terminal helix-turn-helix domain"/>
    <property type="match status" value="1"/>
</dbReference>
<accession>A0ABN2X2G8</accession>
<name>A0ABN2X2G8_9ACTN</name>
<dbReference type="RefSeq" id="WP_344535399.1">
    <property type="nucleotide sequence ID" value="NZ_BAAAPE010000028.1"/>
</dbReference>
<dbReference type="PANTHER" id="PTHR33744">
    <property type="entry name" value="CARBOHYDRATE DIACID REGULATOR"/>
    <property type="match status" value="1"/>
</dbReference>
<evidence type="ECO:0000259" key="2">
    <source>
        <dbReference type="Pfam" id="PF13556"/>
    </source>
</evidence>
<organism evidence="3 4">
    <name type="scientific">Streptomyces albiaxialis</name>
    <dbReference type="NCBI Taxonomy" id="329523"/>
    <lineage>
        <taxon>Bacteria</taxon>
        <taxon>Bacillati</taxon>
        <taxon>Actinomycetota</taxon>
        <taxon>Actinomycetes</taxon>
        <taxon>Kitasatosporales</taxon>
        <taxon>Streptomycetaceae</taxon>
        <taxon>Streptomyces</taxon>
    </lineage>
</organism>
<sequence length="389" mass="41014">MCELRADLPAVADQLVDALRHSLPALSAVLRETGREDARWAVEQALTDVLAARPGAAPGGHEDEEPVVRVREGTPSIRAVPAVSEATSGAPGGLTPDGLPSAGLPADGLPSDRLSAERARRLLFAALTADRPPETGASRFHALARSARWPLPPAVRAVVLAAPCETPPLTGPLASALAGPVEGEPCLLVPDPEGEAREALDGHLQGWTAAVGHAVPLDDCAASVRWARRLLELAPVHAAHAVNGSGPPGAVFVDDHLTTLLLLQDESMARALTARWLGPLAALTPRQSERLEVTLLAWLESGGAPEAARTLQVHPQTVRYRLRQIEKVFGSALRDPRARFELEAALRGRQLLGRVRRGRARTGGRKARTGGGTANARPAQAQEARINGL</sequence>
<evidence type="ECO:0000256" key="1">
    <source>
        <dbReference type="SAM" id="MobiDB-lite"/>
    </source>
</evidence>
<keyword evidence="4" id="KW-1185">Reference proteome</keyword>
<feature type="region of interest" description="Disordered" evidence="1">
    <location>
        <begin position="357"/>
        <end position="389"/>
    </location>
</feature>
<feature type="region of interest" description="Disordered" evidence="1">
    <location>
        <begin position="83"/>
        <end position="103"/>
    </location>
</feature>